<dbReference type="Pfam" id="PF07575">
    <property type="entry name" value="Nucleopor_Nup85"/>
    <property type="match status" value="2"/>
</dbReference>
<name>A0A3M6XHI1_HORWE</name>
<reference evidence="11 12" key="1">
    <citation type="journal article" date="2018" name="BMC Genomics">
        <title>Genomic evidence for intraspecific hybridization in a clonal and extremely halotolerant yeast.</title>
        <authorList>
            <person name="Gostincar C."/>
            <person name="Stajich J.E."/>
            <person name="Zupancic J."/>
            <person name="Zalar P."/>
            <person name="Gunde-Cimerman N."/>
        </authorList>
    </citation>
    <scope>NUCLEOTIDE SEQUENCE [LARGE SCALE GENOMIC DNA]</scope>
    <source>
        <strain evidence="11 12">EXF-6656</strain>
    </source>
</reference>
<dbReference type="GO" id="GO:0045893">
    <property type="term" value="P:positive regulation of DNA-templated transcription"/>
    <property type="evidence" value="ECO:0007669"/>
    <property type="project" value="TreeGrafter"/>
</dbReference>
<feature type="region of interest" description="Disordered" evidence="10">
    <location>
        <begin position="131"/>
        <end position="151"/>
    </location>
</feature>
<evidence type="ECO:0000256" key="7">
    <source>
        <dbReference type="ARBA" id="ARBA00023132"/>
    </source>
</evidence>
<protein>
    <recommendedName>
        <fullName evidence="9">Nuclear pore complex protein Nup85</fullName>
    </recommendedName>
</protein>
<keyword evidence="3 9" id="KW-0813">Transport</keyword>
<dbReference type="GO" id="GO:0017056">
    <property type="term" value="F:structural constituent of nuclear pore"/>
    <property type="evidence" value="ECO:0007669"/>
    <property type="project" value="TreeGrafter"/>
</dbReference>
<keyword evidence="5 9" id="KW-0653">Protein transport</keyword>
<feature type="compositionally biased region" description="Polar residues" evidence="10">
    <location>
        <begin position="13"/>
        <end position="33"/>
    </location>
</feature>
<dbReference type="PANTHER" id="PTHR13373:SF21">
    <property type="entry name" value="NUCLEAR PORE COMPLEX PROTEIN NUP85"/>
    <property type="match status" value="1"/>
</dbReference>
<comment type="caution">
    <text evidence="11">The sequence shown here is derived from an EMBL/GenBank/DDBJ whole genome shotgun (WGS) entry which is preliminary data.</text>
</comment>
<comment type="similarity">
    <text evidence="2 9">Belongs to the nucleoporin Nup85 family.</text>
</comment>
<dbReference type="GO" id="GO:0031080">
    <property type="term" value="C:nuclear pore outer ring"/>
    <property type="evidence" value="ECO:0007669"/>
    <property type="project" value="TreeGrafter"/>
</dbReference>
<evidence type="ECO:0000256" key="4">
    <source>
        <dbReference type="ARBA" id="ARBA00022816"/>
    </source>
</evidence>
<feature type="region of interest" description="Disordered" evidence="10">
    <location>
        <begin position="1"/>
        <end position="105"/>
    </location>
</feature>
<keyword evidence="8 9" id="KW-0539">Nucleus</keyword>
<dbReference type="PANTHER" id="PTHR13373">
    <property type="entry name" value="FROUNT PROTEIN-RELATED"/>
    <property type="match status" value="1"/>
</dbReference>
<keyword evidence="9" id="KW-0472">Membrane</keyword>
<dbReference type="InterPro" id="IPR011502">
    <property type="entry name" value="Nucleoporin_Nup85"/>
</dbReference>
<dbReference type="GO" id="GO:0006406">
    <property type="term" value="P:mRNA export from nucleus"/>
    <property type="evidence" value="ECO:0007669"/>
    <property type="project" value="TreeGrafter"/>
</dbReference>
<evidence type="ECO:0000256" key="6">
    <source>
        <dbReference type="ARBA" id="ARBA00023010"/>
    </source>
</evidence>
<gene>
    <name evidence="11" type="ORF">D0869_00449</name>
</gene>
<dbReference type="VEuPathDB" id="FungiDB:BTJ68_05829"/>
<comment type="subunit">
    <text evidence="9">Component of the nuclear pore complex (NPC).</text>
</comment>
<keyword evidence="7 9" id="KW-0906">Nuclear pore complex</keyword>
<evidence type="ECO:0000256" key="8">
    <source>
        <dbReference type="ARBA" id="ARBA00023242"/>
    </source>
</evidence>
<feature type="region of interest" description="Disordered" evidence="10">
    <location>
        <begin position="407"/>
        <end position="429"/>
    </location>
</feature>
<comment type="function">
    <text evidence="9">Functions as a component of the nuclear pore complex (NPC).</text>
</comment>
<comment type="subcellular location">
    <subcellularLocation>
        <location evidence="1 9">Nucleus</location>
        <location evidence="1 9">Nuclear pore complex</location>
    </subcellularLocation>
</comment>
<keyword evidence="4 9" id="KW-0509">mRNA transport</keyword>
<organism evidence="11 12">
    <name type="scientific">Hortaea werneckii</name>
    <name type="common">Black yeast</name>
    <name type="synonym">Cladosporium werneckii</name>
    <dbReference type="NCBI Taxonomy" id="91943"/>
    <lineage>
        <taxon>Eukaryota</taxon>
        <taxon>Fungi</taxon>
        <taxon>Dikarya</taxon>
        <taxon>Ascomycota</taxon>
        <taxon>Pezizomycotina</taxon>
        <taxon>Dothideomycetes</taxon>
        <taxon>Dothideomycetidae</taxon>
        <taxon>Mycosphaerellales</taxon>
        <taxon>Teratosphaeriaceae</taxon>
        <taxon>Hortaea</taxon>
    </lineage>
</organism>
<dbReference type="GO" id="GO:0006606">
    <property type="term" value="P:protein import into nucleus"/>
    <property type="evidence" value="ECO:0007669"/>
    <property type="project" value="TreeGrafter"/>
</dbReference>
<evidence type="ECO:0000313" key="11">
    <source>
        <dbReference type="EMBL" id="RMX90008.1"/>
    </source>
</evidence>
<evidence type="ECO:0000256" key="1">
    <source>
        <dbReference type="ARBA" id="ARBA00004567"/>
    </source>
</evidence>
<dbReference type="Proteomes" id="UP000281245">
    <property type="component" value="Unassembled WGS sequence"/>
</dbReference>
<evidence type="ECO:0000256" key="2">
    <source>
        <dbReference type="ARBA" id="ARBA00005573"/>
    </source>
</evidence>
<evidence type="ECO:0000256" key="5">
    <source>
        <dbReference type="ARBA" id="ARBA00022927"/>
    </source>
</evidence>
<evidence type="ECO:0000256" key="10">
    <source>
        <dbReference type="SAM" id="MobiDB-lite"/>
    </source>
</evidence>
<keyword evidence="6 9" id="KW-0811">Translocation</keyword>
<dbReference type="AlphaFoldDB" id="A0A3M6XHI1"/>
<sequence length="1051" mass="114067">MPMSFNFTGAAGSPTTPNRKNNRSLFSQPSTTPAGPPPSHLTDFASHISTTPAGPPPSRSLFGSSYAAPNTFGRKGHTPARRGFAMPESSPPPAVAEGDENEDAEYSEDDFMAEGKRDAAPEMDRSAFASSLMSSTRGMKRSRNGRPKEQTVGDYGAIAKSMAGRPQTKLDDPDDLILRQEDTVHRMDELANTDASGRDAAVEEGVVDLTKLWGQHAQMETKEAGLGPVAEDDTTRANYLSSLLLQLHHPHAVKGPQQPTRAHRALSGARKASSAGNTTVPRALLDWLNTYHIPFPDDYDTVWRYQPSPSAHERFWDAVYYSLIRGKYDQAIRLLSDAGWDNALTDEEDTDGTSFSERQLDHIEHVVEACINLLRTCPALKYGDWNVKGNDWAVFRQRARTALRNLESYAGEPDEDEEQDGLGASRGGGNVFNQSHSMAMSAASRRAESKVPWSIYENLKLLYSVVLGDVDALCDTSQDWLEASIYLTVWWDGEAGDPTESASLRASQSMRKSLTSSKRAKTREVDVAPGTAYRKRLAEAFVLVVDTGEDVVFQPDTLDPVQVGLACIFTENVEAVFSLLRSWSLPITSGVVEVASLGGWMPHARPRGKDGLLQRGFSSEDLMVLSHGPASNHSQSGEMERDEVLSEYAEALAKKQLLKSTDGEIEREGWELAVEVLGRLGDTKVSEQKVRDVLEGLDLEGEARVDKVLSACRSLSLDEEARGIAERYADNLAFAEEGVQPAYGSALIYYARAHAVAKLKDLLSLLTSCCLLHSAAYPFATDLDTQLASLLSKDRLSLVALAREDPDAASLLAKSLSGYATVRRFYYLRDQDLTPDATTTLRPLERKREAAKALVAVTESAADCIRGGLYDPAVESVIAVDCVLALLAESLPLLGQPKRVFTKEQVFGLLRVVEDFATAPSRIRENAESLMQAAVSAYRDNDDGAVAAAGAGGAGNKLKKSRQNLKQSAFGGSSYDLLASSIMPGAQQKMKGDGKGAQNLSTGPIKRSWDWRRGLDGLGGGVDAGGTEVLGLLRLALAQEVARGWSGQVSW</sequence>
<dbReference type="OrthoDB" id="5422384at2759"/>
<dbReference type="GO" id="GO:0031965">
    <property type="term" value="C:nuclear membrane"/>
    <property type="evidence" value="ECO:0007669"/>
    <property type="project" value="UniProtKB-UniRule"/>
</dbReference>
<evidence type="ECO:0000256" key="9">
    <source>
        <dbReference type="RuleBase" id="RU365073"/>
    </source>
</evidence>
<accession>A0A3M6XHI1</accession>
<evidence type="ECO:0000313" key="12">
    <source>
        <dbReference type="Proteomes" id="UP000281245"/>
    </source>
</evidence>
<proteinExistence type="inferred from homology"/>
<evidence type="ECO:0000256" key="3">
    <source>
        <dbReference type="ARBA" id="ARBA00022448"/>
    </source>
</evidence>
<dbReference type="EMBL" id="QWIJ01000012">
    <property type="protein sequence ID" value="RMX90008.1"/>
    <property type="molecule type" value="Genomic_DNA"/>
</dbReference>